<accession>S7W5Y5</accession>
<organism evidence="1 2">
    <name type="scientific">Spraguea lophii (strain 42_110)</name>
    <name type="common">Microsporidian parasite</name>
    <dbReference type="NCBI Taxonomy" id="1358809"/>
    <lineage>
        <taxon>Eukaryota</taxon>
        <taxon>Fungi</taxon>
        <taxon>Fungi incertae sedis</taxon>
        <taxon>Microsporidia</taxon>
        <taxon>Spragueidae</taxon>
        <taxon>Spraguea</taxon>
    </lineage>
</organism>
<dbReference type="AlphaFoldDB" id="S7W5Y5"/>
<dbReference type="EMBL" id="ATCN01000964">
    <property type="protein sequence ID" value="EPR78176.1"/>
    <property type="molecule type" value="Genomic_DNA"/>
</dbReference>
<reference evidence="2" key="1">
    <citation type="journal article" date="2013" name="PLoS Genet.">
        <title>The genome of Spraguea lophii and the basis of host-microsporidian interactions.</title>
        <authorList>
            <person name="Campbell S.E."/>
            <person name="Williams T.A."/>
            <person name="Yousuf A."/>
            <person name="Soanes D.M."/>
            <person name="Paszkiewicz K.H."/>
            <person name="Williams B.A.P."/>
        </authorList>
    </citation>
    <scope>NUCLEOTIDE SEQUENCE [LARGE SCALE GENOMIC DNA]</scope>
    <source>
        <strain evidence="2">42_110</strain>
    </source>
</reference>
<protein>
    <submittedName>
        <fullName evidence="1">Uncharacterized protein</fullName>
    </submittedName>
</protein>
<evidence type="ECO:0000313" key="1">
    <source>
        <dbReference type="EMBL" id="EPR78176.1"/>
    </source>
</evidence>
<dbReference type="Proteomes" id="UP000014978">
    <property type="component" value="Unassembled WGS sequence"/>
</dbReference>
<dbReference type="VEuPathDB" id="MicrosporidiaDB:SLOPH_1822"/>
<gene>
    <name evidence="1" type="ORF">SLOPH_1822</name>
</gene>
<sequence length="266" mass="31108">MQTYFFIDTKNFNRYKTKYNSYIKMTNSILLYGNGANEFIESYYTKEYDLHNGSKYHNIMVLDAREVLDPKLLVGSYTIDGGQLEENEGILITAIKGGKKFINNKINNNKSNITGNNTYNDNNINTNIINNTDINNTNINYDIESIFIIKNIHMNLPLLNFLQPLIYENKIENFKNKIFYNKKFKLILTSEIDIEGRYFKINVTNDYNNILYNGYNTNDNQNNDITDNNKLNDKLYDSNITDNDKLNNKNKNDSNINIIENKILIK</sequence>
<proteinExistence type="predicted"/>
<name>S7W5Y5_SPRLO</name>
<keyword evidence="2" id="KW-1185">Reference proteome</keyword>
<comment type="caution">
    <text evidence="1">The sequence shown here is derived from an EMBL/GenBank/DDBJ whole genome shotgun (WGS) entry which is preliminary data.</text>
</comment>
<dbReference type="HOGENOM" id="CLU_1046530_0_0_1"/>
<evidence type="ECO:0000313" key="2">
    <source>
        <dbReference type="Proteomes" id="UP000014978"/>
    </source>
</evidence>
<dbReference type="InParanoid" id="S7W5Y5"/>
<feature type="non-terminal residue" evidence="1">
    <location>
        <position position="266"/>
    </location>
</feature>